<dbReference type="InterPro" id="IPR020040">
    <property type="entry name" value="Ribosomal_uL6_a/b-dom"/>
</dbReference>
<dbReference type="AlphaFoldDB" id="A0A0K1P7S9"/>
<dbReference type="SUPFAM" id="SSF56053">
    <property type="entry name" value="Ribosomal protein L6"/>
    <property type="match status" value="2"/>
</dbReference>
<dbReference type="STRING" id="216946.STURO_v1c10040"/>
<dbReference type="RefSeq" id="WP_075048812.1">
    <property type="nucleotide sequence ID" value="NZ_CP012328.1"/>
</dbReference>
<dbReference type="KEGG" id="stur:STURON_001008"/>
<dbReference type="EMBL" id="CP012328">
    <property type="protein sequence ID" value="AKU80254.1"/>
    <property type="molecule type" value="Genomic_DNA"/>
</dbReference>
<evidence type="ECO:0000256" key="1">
    <source>
        <dbReference type="ARBA" id="ARBA00009356"/>
    </source>
</evidence>
<protein>
    <recommendedName>
        <fullName evidence="4">Large ribosomal subunit protein uL6</fullName>
    </recommendedName>
</protein>
<dbReference type="PANTHER" id="PTHR11655">
    <property type="entry name" value="60S/50S RIBOSOMAL PROTEIN L6/L9"/>
    <property type="match status" value="1"/>
</dbReference>
<evidence type="ECO:0000256" key="4">
    <source>
        <dbReference type="HAMAP-Rule" id="MF_01365"/>
    </source>
</evidence>
<accession>A0A0K1P7S9</accession>
<comment type="function">
    <text evidence="4 6">This protein binds to the 23S rRNA, and is important in its secondary structure. It is located near the subunit interface in the base of the L7/L12 stalk, and near the tRNA binding site of the peptidyltransferase center.</text>
</comment>
<dbReference type="Pfam" id="PF00347">
    <property type="entry name" value="Ribosomal_L6"/>
    <property type="match status" value="2"/>
</dbReference>
<keyword evidence="4 6" id="KW-0694">RNA-binding</keyword>
<evidence type="ECO:0000313" key="8">
    <source>
        <dbReference type="EMBL" id="AKU80254.1"/>
    </source>
</evidence>
<dbReference type="GO" id="GO:0022625">
    <property type="term" value="C:cytosolic large ribosomal subunit"/>
    <property type="evidence" value="ECO:0007669"/>
    <property type="project" value="UniProtKB-UniRule"/>
</dbReference>
<dbReference type="InterPro" id="IPR019906">
    <property type="entry name" value="Ribosomal_uL6_bac-type"/>
</dbReference>
<comment type="similarity">
    <text evidence="1 4 5">Belongs to the universal ribosomal protein uL6 family.</text>
</comment>
<dbReference type="InterPro" id="IPR000702">
    <property type="entry name" value="Ribosomal_uL6-like"/>
</dbReference>
<dbReference type="GO" id="GO:0002181">
    <property type="term" value="P:cytoplasmic translation"/>
    <property type="evidence" value="ECO:0007669"/>
    <property type="project" value="TreeGrafter"/>
</dbReference>
<proteinExistence type="inferred from homology"/>
<dbReference type="PANTHER" id="PTHR11655:SF14">
    <property type="entry name" value="LARGE RIBOSOMAL SUBUNIT PROTEIN UL6M"/>
    <property type="match status" value="1"/>
</dbReference>
<dbReference type="PROSITE" id="PS00525">
    <property type="entry name" value="RIBOSOMAL_L6_1"/>
    <property type="match status" value="1"/>
</dbReference>
<evidence type="ECO:0000256" key="2">
    <source>
        <dbReference type="ARBA" id="ARBA00022980"/>
    </source>
</evidence>
<dbReference type="Proteomes" id="UP000067243">
    <property type="component" value="Chromosome"/>
</dbReference>
<evidence type="ECO:0000256" key="6">
    <source>
        <dbReference type="RuleBase" id="RU003870"/>
    </source>
</evidence>
<keyword evidence="4 6" id="KW-0699">rRNA-binding</keyword>
<evidence type="ECO:0000259" key="7">
    <source>
        <dbReference type="Pfam" id="PF00347"/>
    </source>
</evidence>
<dbReference type="PATRIC" id="fig|216946.3.peg.1044"/>
<comment type="subunit">
    <text evidence="4">Part of the 50S ribosomal subunit.</text>
</comment>
<dbReference type="GO" id="GO:0003735">
    <property type="term" value="F:structural constituent of ribosome"/>
    <property type="evidence" value="ECO:0007669"/>
    <property type="project" value="UniProtKB-UniRule"/>
</dbReference>
<evidence type="ECO:0000313" key="9">
    <source>
        <dbReference type="Proteomes" id="UP000067243"/>
    </source>
</evidence>
<dbReference type="NCBIfam" id="TIGR03654">
    <property type="entry name" value="L6_bact"/>
    <property type="match status" value="1"/>
</dbReference>
<feature type="domain" description="Large ribosomal subunit protein uL6 alpha-beta" evidence="7">
    <location>
        <begin position="11"/>
        <end position="81"/>
    </location>
</feature>
<dbReference type="FunFam" id="3.90.930.12:FF:000001">
    <property type="entry name" value="50S ribosomal protein L6"/>
    <property type="match status" value="1"/>
</dbReference>
<feature type="domain" description="Large ribosomal subunit protein uL6 alpha-beta" evidence="7">
    <location>
        <begin position="91"/>
        <end position="165"/>
    </location>
</feature>
<dbReference type="InterPro" id="IPR036789">
    <property type="entry name" value="Ribosomal_uL6-like_a/b-dom_sf"/>
</dbReference>
<name>A0A0K1P7S9_9MOLU</name>
<keyword evidence="3 4" id="KW-0687">Ribonucleoprotein</keyword>
<sequence>MSRIGNRILPIPNGVEVKVEGNNVVTIKGQKGELKQTFSPLIKIIVEDQQIKTIRENEIKHTKQLHGTTNSILEGMLTGTHTGFVKELSIVGVGYRAALAGNKINLSLGFSHPVEYEIPQGITVEIPKPTEIKIMGINKQLVGQVAADIRAYRKPEPYKGKGVKYKDEKIIRKQGKAAGK</sequence>
<dbReference type="OrthoDB" id="9805007at2"/>
<organism evidence="8 9">
    <name type="scientific">Spiroplasma turonicum</name>
    <dbReference type="NCBI Taxonomy" id="216946"/>
    <lineage>
        <taxon>Bacteria</taxon>
        <taxon>Bacillati</taxon>
        <taxon>Mycoplasmatota</taxon>
        <taxon>Mollicutes</taxon>
        <taxon>Entomoplasmatales</taxon>
        <taxon>Spiroplasmataceae</taxon>
        <taxon>Spiroplasma</taxon>
    </lineage>
</organism>
<dbReference type="PRINTS" id="PR00059">
    <property type="entry name" value="RIBOSOMALL6"/>
</dbReference>
<evidence type="ECO:0000256" key="3">
    <source>
        <dbReference type="ARBA" id="ARBA00023274"/>
    </source>
</evidence>
<dbReference type="GO" id="GO:0019843">
    <property type="term" value="F:rRNA binding"/>
    <property type="evidence" value="ECO:0007669"/>
    <property type="project" value="UniProtKB-UniRule"/>
</dbReference>
<dbReference type="Gene3D" id="3.90.930.12">
    <property type="entry name" value="Ribosomal protein L6, alpha-beta domain"/>
    <property type="match status" value="2"/>
</dbReference>
<dbReference type="HAMAP" id="MF_01365_B">
    <property type="entry name" value="Ribosomal_uL6_B"/>
    <property type="match status" value="1"/>
</dbReference>
<gene>
    <name evidence="4 8" type="primary">rplF</name>
    <name evidence="8" type="ORF">STURON_001008</name>
</gene>
<reference evidence="8 9" key="1">
    <citation type="journal article" date="2015" name="Genome Announc.">
        <title>Complete Genome Sequence of Spiroplasma turonicum Strain Tab4cT, a Parasite of a Horse Fly, Haematopota sp. (Diptera: Tabanidae).</title>
        <authorList>
            <person name="Davis R.E."/>
            <person name="Shao J."/>
            <person name="Zhao Y."/>
            <person name="Gasparich G.E."/>
            <person name="Gaynor B.J."/>
            <person name="Donofrio N."/>
        </authorList>
    </citation>
    <scope>NUCLEOTIDE SEQUENCE [LARGE SCALE GENOMIC DNA]</scope>
    <source>
        <strain evidence="8 9">Tab4c</strain>
    </source>
</reference>
<keyword evidence="9" id="KW-1185">Reference proteome</keyword>
<dbReference type="InterPro" id="IPR002358">
    <property type="entry name" value="Ribosomal_uL6_CS"/>
</dbReference>
<keyword evidence="2 4" id="KW-0689">Ribosomal protein</keyword>
<evidence type="ECO:0000256" key="5">
    <source>
        <dbReference type="RuleBase" id="RU003869"/>
    </source>
</evidence>
<dbReference type="PIRSF" id="PIRSF002162">
    <property type="entry name" value="Ribosomal_L6"/>
    <property type="match status" value="1"/>
</dbReference>